<evidence type="ECO:0000256" key="4">
    <source>
        <dbReference type="ARBA" id="ARBA00007193"/>
    </source>
</evidence>
<evidence type="ECO:0000313" key="22">
    <source>
        <dbReference type="Proteomes" id="UP000807504"/>
    </source>
</evidence>
<dbReference type="PANTHER" id="PTHR11690">
    <property type="entry name" value="AMILORIDE-SENSITIVE SODIUM CHANNEL-RELATED"/>
    <property type="match status" value="1"/>
</dbReference>
<dbReference type="PROSITE" id="PS50086">
    <property type="entry name" value="TBC_RABGAP"/>
    <property type="match status" value="1"/>
</dbReference>
<dbReference type="InterPro" id="IPR006571">
    <property type="entry name" value="TLDc_dom"/>
</dbReference>
<dbReference type="PANTHER" id="PTHR11690:SF248">
    <property type="entry name" value="PICKPOCKET 17, ISOFORM A"/>
    <property type="match status" value="1"/>
</dbReference>
<dbReference type="PRINTS" id="PR01078">
    <property type="entry name" value="AMINACHANNEL"/>
</dbReference>
<evidence type="ECO:0000256" key="2">
    <source>
        <dbReference type="ARBA" id="ARBA00004156"/>
    </source>
</evidence>
<dbReference type="Pfam" id="PF00566">
    <property type="entry name" value="RabGAP-TBC"/>
    <property type="match status" value="1"/>
</dbReference>
<keyword evidence="14 17" id="KW-0407">Ion channel</keyword>
<dbReference type="Pfam" id="PF00858">
    <property type="entry name" value="ASC"/>
    <property type="match status" value="1"/>
</dbReference>
<evidence type="ECO:0000256" key="6">
    <source>
        <dbReference type="ARBA" id="ARBA00022461"/>
    </source>
</evidence>
<dbReference type="GO" id="GO:0005886">
    <property type="term" value="C:plasma membrane"/>
    <property type="evidence" value="ECO:0007669"/>
    <property type="project" value="TreeGrafter"/>
</dbReference>
<evidence type="ECO:0000256" key="1">
    <source>
        <dbReference type="ARBA" id="ARBA00004141"/>
    </source>
</evidence>
<evidence type="ECO:0000256" key="5">
    <source>
        <dbReference type="ARBA" id="ARBA00022448"/>
    </source>
</evidence>
<keyword evidence="7 17" id="KW-0812">Transmembrane</keyword>
<dbReference type="PROSITE" id="PS51886">
    <property type="entry name" value="TLDC"/>
    <property type="match status" value="1"/>
</dbReference>
<evidence type="ECO:0000256" key="12">
    <source>
        <dbReference type="ARBA" id="ARBA00023136"/>
    </source>
</evidence>
<dbReference type="Proteomes" id="UP000807504">
    <property type="component" value="Unassembled WGS sequence"/>
</dbReference>
<dbReference type="GO" id="GO:0015280">
    <property type="term" value="F:ligand-gated sodium channel activity"/>
    <property type="evidence" value="ECO:0007669"/>
    <property type="project" value="TreeGrafter"/>
</dbReference>
<name>A0A8T0ETZ0_ARGBR</name>
<keyword evidence="9" id="KW-0770">Synapse</keyword>
<evidence type="ECO:0000256" key="9">
    <source>
        <dbReference type="ARBA" id="ARBA00023018"/>
    </source>
</evidence>
<evidence type="ECO:0000256" key="14">
    <source>
        <dbReference type="ARBA" id="ARBA00023303"/>
    </source>
</evidence>
<dbReference type="InterPro" id="IPR035969">
    <property type="entry name" value="Rab-GAP_TBC_sf"/>
</dbReference>
<dbReference type="SUPFAM" id="SSF47923">
    <property type="entry name" value="Ypt/Rab-GAP domain of gyp1p"/>
    <property type="match status" value="1"/>
</dbReference>
<dbReference type="InterPro" id="IPR000195">
    <property type="entry name" value="Rab-GAP-TBC_dom"/>
</dbReference>
<keyword evidence="5 17" id="KW-0813">Transport</keyword>
<evidence type="ECO:0000256" key="10">
    <source>
        <dbReference type="ARBA" id="ARBA00023053"/>
    </source>
</evidence>
<dbReference type="SMART" id="SM00164">
    <property type="entry name" value="TBC"/>
    <property type="match status" value="1"/>
</dbReference>
<evidence type="ECO:0000259" key="20">
    <source>
        <dbReference type="PROSITE" id="PS51886"/>
    </source>
</evidence>
<keyword evidence="8 18" id="KW-1133">Transmembrane helix</keyword>
<evidence type="ECO:0000256" key="13">
    <source>
        <dbReference type="ARBA" id="ARBA00023201"/>
    </source>
</evidence>
<organism evidence="21 22">
    <name type="scientific">Argiope bruennichi</name>
    <name type="common">Wasp spider</name>
    <name type="synonym">Aranea bruennichi</name>
    <dbReference type="NCBI Taxonomy" id="94029"/>
    <lineage>
        <taxon>Eukaryota</taxon>
        <taxon>Metazoa</taxon>
        <taxon>Ecdysozoa</taxon>
        <taxon>Arthropoda</taxon>
        <taxon>Chelicerata</taxon>
        <taxon>Arachnida</taxon>
        <taxon>Araneae</taxon>
        <taxon>Araneomorphae</taxon>
        <taxon>Entelegynae</taxon>
        <taxon>Araneoidea</taxon>
        <taxon>Araneidae</taxon>
        <taxon>Argiope</taxon>
    </lineage>
</organism>
<reference evidence="21" key="1">
    <citation type="journal article" date="2020" name="bioRxiv">
        <title>Chromosome-level reference genome of the European wasp spider Argiope bruennichi: a resource for studies on range expansion and evolutionary adaptation.</title>
        <authorList>
            <person name="Sheffer M.M."/>
            <person name="Hoppe A."/>
            <person name="Krehenwinkel H."/>
            <person name="Uhl G."/>
            <person name="Kuss A.W."/>
            <person name="Jensen L."/>
            <person name="Jensen C."/>
            <person name="Gillespie R.G."/>
            <person name="Hoff K.J."/>
            <person name="Prost S."/>
        </authorList>
    </citation>
    <scope>NUCLEOTIDE SEQUENCE</scope>
</reference>
<evidence type="ECO:0000256" key="17">
    <source>
        <dbReference type="RuleBase" id="RU000679"/>
    </source>
</evidence>
<feature type="domain" description="Rab-GAP TBC" evidence="19">
    <location>
        <begin position="55"/>
        <end position="244"/>
    </location>
</feature>
<dbReference type="Gene3D" id="1.10.472.80">
    <property type="entry name" value="Ypt/Rab-GAP domain of gyp1p, domain 3"/>
    <property type="match status" value="1"/>
</dbReference>
<feature type="transmembrane region" description="Helical" evidence="18">
    <location>
        <begin position="789"/>
        <end position="812"/>
    </location>
</feature>
<feature type="domain" description="TLDc" evidence="20">
    <location>
        <begin position="377"/>
        <end position="551"/>
    </location>
</feature>
<sequence>MPSHSLNTKFVNAKQIERLCSVSQDIIYSASDVSSITSASDIKQVKEIVRTNQWTVDHPIRKNLWETLCNQVSGECHVDIYNELVKELFGDDGDNYFPSSLPSFVDPAYCIRYYLNTDGKKNAETILQVIRQAKPDITYCPILYPLVCVFLHYMSEEMAFSCIMKLLSDRQNYISQTKSDHSASAYLVMKLCKKYAKNAYTQLEKELKEHEDLESMFQNWLSWIFKGLPFPHLVRVVDCFLVDKKKGLYRIVIALLILYHKNADKVDSDDLGSLQKLLDFFQNIPVPIEKVFKIAYGIRGFSEKIVNQQFLKVQMTLKSQANLSERSMSADRLPSSQSAYHLQVNSSAQPVIRELRLDSLSRTRSVGVVALGNFKSSILSAEQMSIIWSWIPIRVSMLQPEVIYSSNEHGVCLTAFYMAVGSYEPTILVIKAMNDEVFGAYCSTSWNARNSCDGENKRHTYFGTGETFLFTIVPEVKKYPWVGSESDSDVPHSAKLFMAADNRMINVGAGLEEHKRFEMGINPSVFLNTCSFNGKICSVSDLSNFTNFRYGNCITFNKKRKGRDPLKTTEFGYKSGLHLLLDLYYGFYLNISHTVGAKVFIHETNEDPNPDEDGFLITPGYENSVSLKRTVHRRLPAPYKDHCVNYDPKDNTMRSKNACIRSCIQKKNIEQCECIDQTLSVMENRRPCNFSIRKESCCLDDVLDRMSRHGSVCNCPLSCLSVYYNEKLSKARLSLTDVCKDPDFCLRSFYNGHIRLNIFYSTLETYSYEQRAQWTETEMISYLANEIDFWFGLSLVSAFALFEKFIAFLNYLKRKICRKN</sequence>
<evidence type="ECO:0000256" key="7">
    <source>
        <dbReference type="ARBA" id="ARBA00022692"/>
    </source>
</evidence>
<dbReference type="Gene3D" id="2.60.470.10">
    <property type="entry name" value="Acid-sensing ion channels like domains"/>
    <property type="match status" value="1"/>
</dbReference>
<keyword evidence="13 17" id="KW-0739">Sodium transport</keyword>
<comment type="caution">
    <text evidence="21">The sequence shown here is derived from an EMBL/GenBank/DDBJ whole genome shotgun (WGS) entry which is preliminary data.</text>
</comment>
<keyword evidence="6 17" id="KW-0894">Sodium channel</keyword>
<accession>A0A8T0ETZ0</accession>
<evidence type="ECO:0000256" key="18">
    <source>
        <dbReference type="SAM" id="Phobius"/>
    </source>
</evidence>
<dbReference type="GO" id="GO:0012505">
    <property type="term" value="C:endomembrane system"/>
    <property type="evidence" value="ECO:0007669"/>
    <property type="project" value="UniProtKB-SubCell"/>
</dbReference>
<evidence type="ECO:0000313" key="21">
    <source>
        <dbReference type="EMBL" id="KAF8781550.1"/>
    </source>
</evidence>
<comment type="similarity">
    <text evidence="4 17">Belongs to the amiloride-sensitive sodium channel (TC 1.A.6) family.</text>
</comment>
<evidence type="ECO:0000256" key="16">
    <source>
        <dbReference type="ARBA" id="ARBA00034103"/>
    </source>
</evidence>
<keyword evidence="11 17" id="KW-0406">Ion transport</keyword>
<comment type="subcellular location">
    <subcellularLocation>
        <location evidence="2">Cytoplasmic vesicle membrane</location>
    </subcellularLocation>
    <subcellularLocation>
        <location evidence="3">Endomembrane system</location>
        <topology evidence="3">Peripheral membrane protein</topology>
    </subcellularLocation>
    <subcellularLocation>
        <location evidence="1">Membrane</location>
        <topology evidence="1">Multi-pass membrane protein</topology>
    </subcellularLocation>
    <subcellularLocation>
        <location evidence="16">Synapse</location>
    </subcellularLocation>
</comment>
<keyword evidence="22" id="KW-1185">Reference proteome</keyword>
<evidence type="ECO:0000256" key="8">
    <source>
        <dbReference type="ARBA" id="ARBA00022989"/>
    </source>
</evidence>
<evidence type="ECO:0000259" key="19">
    <source>
        <dbReference type="PROSITE" id="PS50086"/>
    </source>
</evidence>
<evidence type="ECO:0000256" key="15">
    <source>
        <dbReference type="ARBA" id="ARBA00023329"/>
    </source>
</evidence>
<keyword evidence="15" id="KW-0968">Cytoplasmic vesicle</keyword>
<reference evidence="21" key="2">
    <citation type="submission" date="2020-06" db="EMBL/GenBank/DDBJ databases">
        <authorList>
            <person name="Sheffer M."/>
        </authorList>
    </citation>
    <scope>NUCLEOTIDE SEQUENCE</scope>
</reference>
<keyword evidence="12 18" id="KW-0472">Membrane</keyword>
<dbReference type="SMART" id="SM00584">
    <property type="entry name" value="TLDc"/>
    <property type="match status" value="1"/>
</dbReference>
<protein>
    <submittedName>
        <fullName evidence="21">GTPase-activating protein skywalker like protein</fullName>
    </submittedName>
</protein>
<dbReference type="GO" id="GO:0045202">
    <property type="term" value="C:synapse"/>
    <property type="evidence" value="ECO:0007669"/>
    <property type="project" value="UniProtKB-SubCell"/>
</dbReference>
<dbReference type="InterPro" id="IPR001873">
    <property type="entry name" value="ENaC"/>
</dbReference>
<dbReference type="Gene3D" id="1.10.8.270">
    <property type="entry name" value="putative rabgap domain of human tbc1 domain family member 14 like domains"/>
    <property type="match status" value="1"/>
</dbReference>
<evidence type="ECO:0000256" key="11">
    <source>
        <dbReference type="ARBA" id="ARBA00023065"/>
    </source>
</evidence>
<evidence type="ECO:0000256" key="3">
    <source>
        <dbReference type="ARBA" id="ARBA00004184"/>
    </source>
</evidence>
<dbReference type="AlphaFoldDB" id="A0A8T0ETZ0"/>
<dbReference type="GO" id="GO:0030659">
    <property type="term" value="C:cytoplasmic vesicle membrane"/>
    <property type="evidence" value="ECO:0007669"/>
    <property type="project" value="UniProtKB-SubCell"/>
</dbReference>
<dbReference type="EMBL" id="JABXBU010001863">
    <property type="protein sequence ID" value="KAF8781550.1"/>
    <property type="molecule type" value="Genomic_DNA"/>
</dbReference>
<keyword evidence="10" id="KW-0915">Sodium</keyword>
<gene>
    <name evidence="21" type="ORF">HNY73_011935</name>
</gene>
<proteinExistence type="inferred from homology"/>